<protein>
    <submittedName>
        <fullName evidence="1">DUF1315 family protein</fullName>
    </submittedName>
</protein>
<sequence>MDFFSLVSAMSADTYQNLVEAVATKRWADGTLLSDQQHAHSMQLVMAYQAKILRSDEPFTIGTDGQMVVKSKAEMKQQLDAAPALPKAVPQAASIPDDQAAVTIARFAHDDL</sequence>
<dbReference type="RefSeq" id="WP_127698940.1">
    <property type="nucleotide sequence ID" value="NZ_SACS01000009.1"/>
</dbReference>
<comment type="caution">
    <text evidence="1">The sequence shown here is derived from an EMBL/GenBank/DDBJ whole genome shotgun (WGS) entry which is preliminary data.</text>
</comment>
<evidence type="ECO:0000313" key="1">
    <source>
        <dbReference type="EMBL" id="RVU37499.1"/>
    </source>
</evidence>
<dbReference type="InterPro" id="IPR009749">
    <property type="entry name" value="DUF1315"/>
</dbReference>
<dbReference type="AlphaFoldDB" id="A0A437QSQ4"/>
<evidence type="ECO:0000313" key="2">
    <source>
        <dbReference type="Proteomes" id="UP000283077"/>
    </source>
</evidence>
<proteinExistence type="predicted"/>
<dbReference type="Pfam" id="PF07023">
    <property type="entry name" value="DUF1315"/>
    <property type="match status" value="1"/>
</dbReference>
<name>A0A437QSQ4_9GAMM</name>
<dbReference type="EMBL" id="SACS01000009">
    <property type="protein sequence ID" value="RVU37499.1"/>
    <property type="molecule type" value="Genomic_DNA"/>
</dbReference>
<gene>
    <name evidence="1" type="ORF">EOE67_09930</name>
</gene>
<reference evidence="1 2" key="1">
    <citation type="submission" date="2019-01" db="EMBL/GenBank/DDBJ databases">
        <authorList>
            <person name="Chen W.-M."/>
        </authorList>
    </citation>
    <scope>NUCLEOTIDE SEQUENCE [LARGE SCALE GENOMIC DNA]</scope>
    <source>
        <strain evidence="1 2">KYPC3</strain>
    </source>
</reference>
<keyword evidence="2" id="KW-1185">Reference proteome</keyword>
<organism evidence="1 2">
    <name type="scientific">Rheinheimera riviphila</name>
    <dbReference type="NCBI Taxonomy" id="1834037"/>
    <lineage>
        <taxon>Bacteria</taxon>
        <taxon>Pseudomonadati</taxon>
        <taxon>Pseudomonadota</taxon>
        <taxon>Gammaproteobacteria</taxon>
        <taxon>Chromatiales</taxon>
        <taxon>Chromatiaceae</taxon>
        <taxon>Rheinheimera</taxon>
    </lineage>
</organism>
<dbReference type="OrthoDB" id="5616307at2"/>
<dbReference type="Proteomes" id="UP000283077">
    <property type="component" value="Unassembled WGS sequence"/>
</dbReference>
<accession>A0A437QSQ4</accession>